<gene>
    <name evidence="1" type="ORF">GWI33_012331</name>
</gene>
<dbReference type="EMBL" id="JAACXV010000062">
    <property type="protein sequence ID" value="KAF7285016.1"/>
    <property type="molecule type" value="Genomic_DNA"/>
</dbReference>
<reference evidence="1" key="1">
    <citation type="submission" date="2020-08" db="EMBL/GenBank/DDBJ databases">
        <title>Genome sequencing and assembly of the red palm weevil Rhynchophorus ferrugineus.</title>
        <authorList>
            <person name="Dias G.B."/>
            <person name="Bergman C.M."/>
            <person name="Manee M."/>
        </authorList>
    </citation>
    <scope>NUCLEOTIDE SEQUENCE</scope>
    <source>
        <strain evidence="1">AA-2017</strain>
        <tissue evidence="1">Whole larva</tissue>
    </source>
</reference>
<protein>
    <recommendedName>
        <fullName evidence="3">N-acetyltransferase domain-containing protein</fullName>
    </recommendedName>
</protein>
<dbReference type="PANTHER" id="PTHR20905">
    <property type="entry name" value="N-ACETYLTRANSFERASE-RELATED"/>
    <property type="match status" value="1"/>
</dbReference>
<sequence>METIMRTIEYVSLTKDRLDESILVLREAFFKHENVCIATGLSQNPQAIAECDNLIINVSKHGVSVIAIEKQTNKIVGVALNKIQHKSTSSNEFYEDSIKPAKYPETAGILDFLIEMENSLDPFQPYEANCLLELLFLGVHPNYGKRGIGLKLAEISIELAGLLFKGDNVKTPIEDKQLSLEPRPQIVTSVLTSFKTQRICRRLQFDIVKVIMCRDIFYNGQSYASLLGDADLKFTLECKKLN</sequence>
<dbReference type="PANTHER" id="PTHR20905:SF28">
    <property type="entry name" value="GH28833P-RELATED"/>
    <property type="match status" value="1"/>
</dbReference>
<evidence type="ECO:0008006" key="3">
    <source>
        <dbReference type="Google" id="ProtNLM"/>
    </source>
</evidence>
<dbReference type="Gene3D" id="3.40.630.30">
    <property type="match status" value="1"/>
</dbReference>
<dbReference type="InterPro" id="IPR016181">
    <property type="entry name" value="Acyl_CoA_acyltransferase"/>
</dbReference>
<dbReference type="Proteomes" id="UP000625711">
    <property type="component" value="Unassembled WGS sequence"/>
</dbReference>
<evidence type="ECO:0000313" key="2">
    <source>
        <dbReference type="Proteomes" id="UP000625711"/>
    </source>
</evidence>
<dbReference type="AlphaFoldDB" id="A0A834MJS4"/>
<evidence type="ECO:0000313" key="1">
    <source>
        <dbReference type="EMBL" id="KAF7285016.1"/>
    </source>
</evidence>
<keyword evidence="2" id="KW-1185">Reference proteome</keyword>
<dbReference type="OrthoDB" id="8191594at2759"/>
<organism evidence="1 2">
    <name type="scientific">Rhynchophorus ferrugineus</name>
    <name type="common">Red palm weevil</name>
    <name type="synonym">Curculio ferrugineus</name>
    <dbReference type="NCBI Taxonomy" id="354439"/>
    <lineage>
        <taxon>Eukaryota</taxon>
        <taxon>Metazoa</taxon>
        <taxon>Ecdysozoa</taxon>
        <taxon>Arthropoda</taxon>
        <taxon>Hexapoda</taxon>
        <taxon>Insecta</taxon>
        <taxon>Pterygota</taxon>
        <taxon>Neoptera</taxon>
        <taxon>Endopterygota</taxon>
        <taxon>Coleoptera</taxon>
        <taxon>Polyphaga</taxon>
        <taxon>Cucujiformia</taxon>
        <taxon>Curculionidae</taxon>
        <taxon>Dryophthorinae</taxon>
        <taxon>Rhynchophorus</taxon>
    </lineage>
</organism>
<accession>A0A834MJS4</accession>
<dbReference type="GO" id="GO:0008080">
    <property type="term" value="F:N-acetyltransferase activity"/>
    <property type="evidence" value="ECO:0007669"/>
    <property type="project" value="TreeGrafter"/>
</dbReference>
<name>A0A834MJS4_RHYFE</name>
<proteinExistence type="predicted"/>
<comment type="caution">
    <text evidence="1">The sequence shown here is derived from an EMBL/GenBank/DDBJ whole genome shotgun (WGS) entry which is preliminary data.</text>
</comment>
<dbReference type="SUPFAM" id="SSF55729">
    <property type="entry name" value="Acyl-CoA N-acyltransferases (Nat)"/>
    <property type="match status" value="1"/>
</dbReference>